<protein>
    <submittedName>
        <fullName evidence="2">Uncharacterized protein</fullName>
    </submittedName>
</protein>
<evidence type="ECO:0000313" key="2">
    <source>
        <dbReference type="EMBL" id="GEZ74496.1"/>
    </source>
</evidence>
<organism evidence="2">
    <name type="scientific">Tanacetum cinerariifolium</name>
    <name type="common">Dalmatian daisy</name>
    <name type="synonym">Chrysanthemum cinerariifolium</name>
    <dbReference type="NCBI Taxonomy" id="118510"/>
    <lineage>
        <taxon>Eukaryota</taxon>
        <taxon>Viridiplantae</taxon>
        <taxon>Streptophyta</taxon>
        <taxon>Embryophyta</taxon>
        <taxon>Tracheophyta</taxon>
        <taxon>Spermatophyta</taxon>
        <taxon>Magnoliopsida</taxon>
        <taxon>eudicotyledons</taxon>
        <taxon>Gunneridae</taxon>
        <taxon>Pentapetalae</taxon>
        <taxon>asterids</taxon>
        <taxon>campanulids</taxon>
        <taxon>Asterales</taxon>
        <taxon>Asteraceae</taxon>
        <taxon>Asteroideae</taxon>
        <taxon>Anthemideae</taxon>
        <taxon>Anthemidinae</taxon>
        <taxon>Tanacetum</taxon>
    </lineage>
</organism>
<gene>
    <name evidence="2" type="ORF">Tci_546469</name>
</gene>
<dbReference type="EMBL" id="BKCJ010317885">
    <property type="protein sequence ID" value="GEZ74496.1"/>
    <property type="molecule type" value="Genomic_DNA"/>
</dbReference>
<sequence length="383" mass="44673">MLLDESNMKKLDKPDIVLKKRDQGDNQDEDPSAGSNQGKKTKKKRVIESESSKKTSTIKESSKDAASKISKKDWFKKAPRPDTLDPDWNIVKVVDDTVEQFKITRADLVGLVFNLLKDTCKSCVEFDYNMEECHHALTDQLDWANLEGHKIPVDMSKPLPLQDKEGQLVIPVEFFFINDLEYLKAENKERMYSFLITKTPAAWYTMKGIKDMTLTLWSPVIIAFDNDAALGISHWGPQRQQFYRAMINKVSKHKVFSTMRILSVNKVEDVQLGVESYQRKLNLTKPQRTCQHILVNEPYTLNYDPPRIIYEDKSKKKRLMRPDEIHKFCDETLQSVHKILSKRLLNFKFGYKKPMPFKEWTEDDKRCTCIMVNKIDDLLQRTI</sequence>
<reference evidence="2" key="1">
    <citation type="journal article" date="2019" name="Sci. Rep.">
        <title>Draft genome of Tanacetum cinerariifolium, the natural source of mosquito coil.</title>
        <authorList>
            <person name="Yamashiro T."/>
            <person name="Shiraishi A."/>
            <person name="Satake H."/>
            <person name="Nakayama K."/>
        </authorList>
    </citation>
    <scope>NUCLEOTIDE SEQUENCE</scope>
</reference>
<dbReference type="AlphaFoldDB" id="A0A699IQ32"/>
<name>A0A699IQ32_TANCI</name>
<comment type="caution">
    <text evidence="2">The sequence shown here is derived from an EMBL/GenBank/DDBJ whole genome shotgun (WGS) entry which is preliminary data.</text>
</comment>
<feature type="region of interest" description="Disordered" evidence="1">
    <location>
        <begin position="1"/>
        <end position="64"/>
    </location>
</feature>
<proteinExistence type="predicted"/>
<evidence type="ECO:0000256" key="1">
    <source>
        <dbReference type="SAM" id="MobiDB-lite"/>
    </source>
</evidence>
<accession>A0A699IQ32</accession>
<feature type="compositionally biased region" description="Basic and acidic residues" evidence="1">
    <location>
        <begin position="1"/>
        <end position="24"/>
    </location>
</feature>